<dbReference type="OrthoDB" id="9807874at2"/>
<evidence type="ECO:0000256" key="7">
    <source>
        <dbReference type="SAM" id="Phobius"/>
    </source>
</evidence>
<feature type="transmembrane region" description="Helical" evidence="7">
    <location>
        <begin position="152"/>
        <end position="171"/>
    </location>
</feature>
<feature type="transmembrane region" description="Helical" evidence="7">
    <location>
        <begin position="7"/>
        <end position="27"/>
    </location>
</feature>
<dbReference type="KEGG" id="scn:Solca_3641"/>
<dbReference type="SUPFAM" id="SSF144091">
    <property type="entry name" value="Rhomboid-like"/>
    <property type="match status" value="1"/>
</dbReference>
<dbReference type="GO" id="GO:0016020">
    <property type="term" value="C:membrane"/>
    <property type="evidence" value="ECO:0007669"/>
    <property type="project" value="UniProtKB-SubCell"/>
</dbReference>
<evidence type="ECO:0000313" key="9">
    <source>
        <dbReference type="EMBL" id="AFD08645.1"/>
    </source>
</evidence>
<keyword evidence="5 7" id="KW-1133">Transmembrane helix</keyword>
<feature type="domain" description="Peptidase S54 rhomboid" evidence="8">
    <location>
        <begin position="48"/>
        <end position="198"/>
    </location>
</feature>
<organism evidence="9 10">
    <name type="scientific">Solitalea canadensis (strain ATCC 29591 / DSM 3403 / JCM 21819 / LMG 8368 / NBRC 15130 / NCIMB 12057 / USAM 9D)</name>
    <name type="common">Flexibacter canadensis</name>
    <dbReference type="NCBI Taxonomy" id="929556"/>
    <lineage>
        <taxon>Bacteria</taxon>
        <taxon>Pseudomonadati</taxon>
        <taxon>Bacteroidota</taxon>
        <taxon>Sphingobacteriia</taxon>
        <taxon>Sphingobacteriales</taxon>
        <taxon>Sphingobacteriaceae</taxon>
        <taxon>Solitalea</taxon>
    </lineage>
</organism>
<dbReference type="Gene3D" id="1.20.1540.10">
    <property type="entry name" value="Rhomboid-like"/>
    <property type="match status" value="1"/>
</dbReference>
<dbReference type="PANTHER" id="PTHR43731">
    <property type="entry name" value="RHOMBOID PROTEASE"/>
    <property type="match status" value="1"/>
</dbReference>
<evidence type="ECO:0000256" key="3">
    <source>
        <dbReference type="ARBA" id="ARBA00022692"/>
    </source>
</evidence>
<evidence type="ECO:0000256" key="4">
    <source>
        <dbReference type="ARBA" id="ARBA00022801"/>
    </source>
</evidence>
<evidence type="ECO:0000256" key="2">
    <source>
        <dbReference type="ARBA" id="ARBA00009045"/>
    </source>
</evidence>
<feature type="transmembrane region" description="Helical" evidence="7">
    <location>
        <begin position="118"/>
        <end position="140"/>
    </location>
</feature>
<evidence type="ECO:0000259" key="8">
    <source>
        <dbReference type="Pfam" id="PF01694"/>
    </source>
</evidence>
<evidence type="ECO:0000256" key="1">
    <source>
        <dbReference type="ARBA" id="ARBA00004141"/>
    </source>
</evidence>
<evidence type="ECO:0000256" key="5">
    <source>
        <dbReference type="ARBA" id="ARBA00022989"/>
    </source>
</evidence>
<evidence type="ECO:0000313" key="10">
    <source>
        <dbReference type="Proteomes" id="UP000007590"/>
    </source>
</evidence>
<dbReference type="AlphaFoldDB" id="H8KLE3"/>
<dbReference type="RefSeq" id="WP_014681868.1">
    <property type="nucleotide sequence ID" value="NC_017770.1"/>
</dbReference>
<dbReference type="GO" id="GO:0004252">
    <property type="term" value="F:serine-type endopeptidase activity"/>
    <property type="evidence" value="ECO:0007669"/>
    <property type="project" value="InterPro"/>
</dbReference>
<keyword evidence="3 7" id="KW-0812">Transmembrane</keyword>
<protein>
    <submittedName>
        <fullName evidence="9">Putative membrane protein</fullName>
    </submittedName>
</protein>
<reference evidence="9" key="1">
    <citation type="submission" date="2012-02" db="EMBL/GenBank/DDBJ databases">
        <title>The complete genome of Solitalea canadensis DSM 3403.</title>
        <authorList>
            <consortium name="US DOE Joint Genome Institute (JGI-PGF)"/>
            <person name="Lucas S."/>
            <person name="Copeland A."/>
            <person name="Lapidus A."/>
            <person name="Glavina del Rio T."/>
            <person name="Dalin E."/>
            <person name="Tice H."/>
            <person name="Bruce D."/>
            <person name="Goodwin L."/>
            <person name="Pitluck S."/>
            <person name="Peters L."/>
            <person name="Ovchinnikova G."/>
            <person name="Lu M."/>
            <person name="Kyrpides N."/>
            <person name="Mavromatis K."/>
            <person name="Ivanova N."/>
            <person name="Brettin T."/>
            <person name="Detter J.C."/>
            <person name="Han C."/>
            <person name="Larimer F."/>
            <person name="Land M."/>
            <person name="Hauser L."/>
            <person name="Markowitz V."/>
            <person name="Cheng J.-F."/>
            <person name="Hugenholtz P."/>
            <person name="Woyke T."/>
            <person name="Wu D."/>
            <person name="Spring S."/>
            <person name="Schroeder M."/>
            <person name="Kopitz M."/>
            <person name="Brambilla E."/>
            <person name="Klenk H.-P."/>
            <person name="Eisen J.A."/>
        </authorList>
    </citation>
    <scope>NUCLEOTIDE SEQUENCE</scope>
    <source>
        <strain evidence="9">DSM 3403</strain>
    </source>
</reference>
<dbReference type="HOGENOM" id="CLU_055068_9_1_10"/>
<dbReference type="PANTHER" id="PTHR43731:SF14">
    <property type="entry name" value="PRESENILIN-ASSOCIATED RHOMBOID-LIKE PROTEIN, MITOCHONDRIAL"/>
    <property type="match status" value="1"/>
</dbReference>
<dbReference type="EMBL" id="CP003349">
    <property type="protein sequence ID" value="AFD08645.1"/>
    <property type="molecule type" value="Genomic_DNA"/>
</dbReference>
<gene>
    <name evidence="9" type="ordered locus">Solca_3641</name>
</gene>
<sequence length="213" mass="23936">MQEALQNTPVASIIFAFTLLTSGYALYFNHDVNYALSLHPYSIKRGSRYYTILTSGFVHGDFWHLLFNMMTFYFFAFPLETIFVMAKGPMGHWLFAGLYLVSLVLSDISSIIKHKNNFQYYSLGASGAIAAVLFSMIMFMPQMKISMMFIPIGIPAFIFGPLYLAYCVYASKNQQDNVNHDAHFYGALTGVVFTILTFPGVLSHFISSLLGGE</sequence>
<keyword evidence="4" id="KW-0378">Hydrolase</keyword>
<keyword evidence="10" id="KW-1185">Reference proteome</keyword>
<feature type="transmembrane region" description="Helical" evidence="7">
    <location>
        <begin position="93"/>
        <end position="112"/>
    </location>
</feature>
<comment type="subcellular location">
    <subcellularLocation>
        <location evidence="1">Membrane</location>
        <topology evidence="1">Multi-pass membrane protein</topology>
    </subcellularLocation>
</comment>
<dbReference type="InterPro" id="IPR050925">
    <property type="entry name" value="Rhomboid_protease_S54"/>
</dbReference>
<proteinExistence type="inferred from homology"/>
<name>H8KLE3_SOLCM</name>
<comment type="similarity">
    <text evidence="2">Belongs to the peptidase S54 family.</text>
</comment>
<feature type="transmembrane region" description="Helical" evidence="7">
    <location>
        <begin position="183"/>
        <end position="206"/>
    </location>
</feature>
<dbReference type="InterPro" id="IPR035952">
    <property type="entry name" value="Rhomboid-like_sf"/>
</dbReference>
<dbReference type="Pfam" id="PF01694">
    <property type="entry name" value="Rhomboid"/>
    <property type="match status" value="1"/>
</dbReference>
<keyword evidence="6 7" id="KW-0472">Membrane</keyword>
<dbReference type="InterPro" id="IPR022764">
    <property type="entry name" value="Peptidase_S54_rhomboid_dom"/>
</dbReference>
<dbReference type="STRING" id="929556.Solca_3641"/>
<dbReference type="Proteomes" id="UP000007590">
    <property type="component" value="Chromosome"/>
</dbReference>
<dbReference type="eggNOG" id="COG0705">
    <property type="taxonomic scope" value="Bacteria"/>
</dbReference>
<evidence type="ECO:0000256" key="6">
    <source>
        <dbReference type="ARBA" id="ARBA00023136"/>
    </source>
</evidence>
<accession>H8KLE3</accession>